<keyword evidence="3" id="KW-1185">Reference proteome</keyword>
<organism evidence="2 3">
    <name type="scientific">Pleurotus eryngii</name>
    <name type="common">Boletus of the steppes</name>
    <dbReference type="NCBI Taxonomy" id="5323"/>
    <lineage>
        <taxon>Eukaryota</taxon>
        <taxon>Fungi</taxon>
        <taxon>Dikarya</taxon>
        <taxon>Basidiomycota</taxon>
        <taxon>Agaricomycotina</taxon>
        <taxon>Agaricomycetes</taxon>
        <taxon>Agaricomycetidae</taxon>
        <taxon>Agaricales</taxon>
        <taxon>Pleurotineae</taxon>
        <taxon>Pleurotaceae</taxon>
        <taxon>Pleurotus</taxon>
    </lineage>
</organism>
<comment type="caution">
    <text evidence="2">The sequence shown here is derived from an EMBL/GenBank/DDBJ whole genome shotgun (WGS) entry which is preliminary data.</text>
</comment>
<evidence type="ECO:0000313" key="3">
    <source>
        <dbReference type="Proteomes" id="UP000807025"/>
    </source>
</evidence>
<dbReference type="EMBL" id="MU154587">
    <property type="protein sequence ID" value="KAF9493313.1"/>
    <property type="molecule type" value="Genomic_DNA"/>
</dbReference>
<dbReference type="Proteomes" id="UP000807025">
    <property type="component" value="Unassembled WGS sequence"/>
</dbReference>
<dbReference type="OrthoDB" id="3269111at2759"/>
<sequence length="283" mass="31981">MMSDNEEMQNDPIFGDSPILTIMPGGASQHNNGKGIHLKLTFYPFNNPAVSQCKNARHMQINAITQVHEDYSLREFIIKCLDTVEECDLLEFSSIYCYPDGLPHNKDEAEVKNSFDMTYSIQGTSDHNIWLCNTDNYEVMMTDVCLCKAPSLWVTITELEVAHDNAGSMTMLEMEMVTKRWLTNLMERNRSSSQTRRRRSSHEGMKSVTSVEEEEQNNIIISLQEGHVCEDCACANYGKYCVAIGPDGAKWQLQQSTRQSTAPMLHYLMPQTTSLASTPALSL</sequence>
<accession>A0A9P6DEJ9</accession>
<evidence type="ECO:0000256" key="1">
    <source>
        <dbReference type="SAM" id="MobiDB-lite"/>
    </source>
</evidence>
<name>A0A9P6DEJ9_PLEER</name>
<protein>
    <submittedName>
        <fullName evidence="2">Uncharacterized protein</fullName>
    </submittedName>
</protein>
<dbReference type="AlphaFoldDB" id="A0A9P6DEJ9"/>
<evidence type="ECO:0000313" key="2">
    <source>
        <dbReference type="EMBL" id="KAF9493313.1"/>
    </source>
</evidence>
<proteinExistence type="predicted"/>
<feature type="region of interest" description="Disordered" evidence="1">
    <location>
        <begin position="188"/>
        <end position="211"/>
    </location>
</feature>
<gene>
    <name evidence="2" type="ORF">BDN71DRAFT_1432570</name>
</gene>
<reference evidence="2" key="1">
    <citation type="submission" date="2020-11" db="EMBL/GenBank/DDBJ databases">
        <authorList>
            <consortium name="DOE Joint Genome Institute"/>
            <person name="Ahrendt S."/>
            <person name="Riley R."/>
            <person name="Andreopoulos W."/>
            <person name="Labutti K."/>
            <person name="Pangilinan J."/>
            <person name="Ruiz-Duenas F.J."/>
            <person name="Barrasa J.M."/>
            <person name="Sanchez-Garcia M."/>
            <person name="Camarero S."/>
            <person name="Miyauchi S."/>
            <person name="Serrano A."/>
            <person name="Linde D."/>
            <person name="Babiker R."/>
            <person name="Drula E."/>
            <person name="Ayuso-Fernandez I."/>
            <person name="Pacheco R."/>
            <person name="Padilla G."/>
            <person name="Ferreira P."/>
            <person name="Barriuso J."/>
            <person name="Kellner H."/>
            <person name="Castanera R."/>
            <person name="Alfaro M."/>
            <person name="Ramirez L."/>
            <person name="Pisabarro A.G."/>
            <person name="Kuo A."/>
            <person name="Tritt A."/>
            <person name="Lipzen A."/>
            <person name="He G."/>
            <person name="Yan M."/>
            <person name="Ng V."/>
            <person name="Cullen D."/>
            <person name="Martin F."/>
            <person name="Rosso M.-N."/>
            <person name="Henrissat B."/>
            <person name="Hibbett D."/>
            <person name="Martinez A.T."/>
            <person name="Grigoriev I.V."/>
        </authorList>
    </citation>
    <scope>NUCLEOTIDE SEQUENCE</scope>
    <source>
        <strain evidence="2">ATCC 90797</strain>
    </source>
</reference>